<evidence type="ECO:0000313" key="18">
    <source>
        <dbReference type="EMBL" id="OTG33980.1"/>
    </source>
</evidence>
<dbReference type="GO" id="GO:0008270">
    <property type="term" value="F:zinc ion binding"/>
    <property type="evidence" value="ECO:0007669"/>
    <property type="project" value="UniProtKB-KW"/>
</dbReference>
<evidence type="ECO:0000256" key="5">
    <source>
        <dbReference type="ARBA" id="ARBA00022679"/>
    </source>
</evidence>
<evidence type="ECO:0000259" key="16">
    <source>
        <dbReference type="PROSITE" id="PS50089"/>
    </source>
</evidence>
<accession>A0A251VEH2</accession>
<reference evidence="17 19" key="1">
    <citation type="journal article" date="2017" name="Nature">
        <title>The sunflower genome provides insights into oil metabolism, flowering and Asterid evolution.</title>
        <authorList>
            <person name="Badouin H."/>
            <person name="Gouzy J."/>
            <person name="Grassa C.J."/>
            <person name="Murat F."/>
            <person name="Staton S.E."/>
            <person name="Cottret L."/>
            <person name="Lelandais-Briere C."/>
            <person name="Owens G.L."/>
            <person name="Carrere S."/>
            <person name="Mayjonade B."/>
            <person name="Legrand L."/>
            <person name="Gill N."/>
            <person name="Kane N.C."/>
            <person name="Bowers J.E."/>
            <person name="Hubner S."/>
            <person name="Bellec A."/>
            <person name="Berard A."/>
            <person name="Berges H."/>
            <person name="Blanchet N."/>
            <person name="Boniface M.C."/>
            <person name="Brunel D."/>
            <person name="Catrice O."/>
            <person name="Chaidir N."/>
            <person name="Claudel C."/>
            <person name="Donnadieu C."/>
            <person name="Faraut T."/>
            <person name="Fievet G."/>
            <person name="Helmstetter N."/>
            <person name="King M."/>
            <person name="Knapp S.J."/>
            <person name="Lai Z."/>
            <person name="Le Paslier M.C."/>
            <person name="Lippi Y."/>
            <person name="Lorenzon L."/>
            <person name="Mandel J.R."/>
            <person name="Marage G."/>
            <person name="Marchand G."/>
            <person name="Marquand E."/>
            <person name="Bret-Mestries E."/>
            <person name="Morien E."/>
            <person name="Nambeesan S."/>
            <person name="Nguyen T."/>
            <person name="Pegot-Espagnet P."/>
            <person name="Pouilly N."/>
            <person name="Raftis F."/>
            <person name="Sallet E."/>
            <person name="Schiex T."/>
            <person name="Thomas J."/>
            <person name="Vandecasteele C."/>
            <person name="Vares D."/>
            <person name="Vear F."/>
            <person name="Vautrin S."/>
            <person name="Crespi M."/>
            <person name="Mangin B."/>
            <person name="Burke J.M."/>
            <person name="Salse J."/>
            <person name="Munos S."/>
            <person name="Vincourt P."/>
            <person name="Rieseberg L.H."/>
            <person name="Langlade N.B."/>
        </authorList>
    </citation>
    <scope>NUCLEOTIDE SEQUENCE [LARGE SCALE GENOMIC DNA]</scope>
    <source>
        <strain evidence="19">cv. SF193</strain>
        <tissue evidence="17">Leaves</tissue>
    </source>
</reference>
<dbReference type="EC" id="2.3.2.27" evidence="4"/>
<dbReference type="CDD" id="cd16461">
    <property type="entry name" value="RING-H2_EL5-like"/>
    <property type="match status" value="1"/>
</dbReference>
<dbReference type="EMBL" id="MNCJ02000317">
    <property type="protein sequence ID" value="KAF5818589.1"/>
    <property type="molecule type" value="Genomic_DNA"/>
</dbReference>
<dbReference type="GO" id="GO:0061630">
    <property type="term" value="F:ubiquitin protein ligase activity"/>
    <property type="evidence" value="ECO:0007669"/>
    <property type="project" value="UniProtKB-EC"/>
</dbReference>
<sequence>MDQNKFSLIKRVVVMVLVLLAANSYATTVTTNEPPLSAPLKTELKIHPTMAILFAFLLTAFLSTCLFFFYLCRYTNRQLALAATTGHSGDQRTAMALATAPRGLDPAVIATFTSFTYSTVKDIKIGQHVLECAVCLNEFGDHEVLRLLPECNHVFHRDCIDEWLASHVTCPVCRASLVPNTSQHSQETELTSGQNRHTKDHVSVELVNLKHDLAPPTKLSRSCSMGQVMVQRNVENVDRYTLRLPDKVQNVLINTRTDVSLSSECSLNTSLKSASANFIRGSNYFAYERFGHERRLRSGNGFSNNIVNVSTATSERFLTSVRSSNKDTDMMTRLNDS</sequence>
<dbReference type="InterPro" id="IPR053238">
    <property type="entry name" value="RING-H2_zinc_finger"/>
</dbReference>
<evidence type="ECO:0000256" key="13">
    <source>
        <dbReference type="ARBA" id="ARBA00024209"/>
    </source>
</evidence>
<dbReference type="InterPro" id="IPR001841">
    <property type="entry name" value="Znf_RING"/>
</dbReference>
<dbReference type="OrthoDB" id="8062037at2759"/>
<dbReference type="InterPro" id="IPR013083">
    <property type="entry name" value="Znf_RING/FYVE/PHD"/>
</dbReference>
<dbReference type="AlphaFoldDB" id="A0A251VEH2"/>
<feature type="domain" description="RING-type" evidence="16">
    <location>
        <begin position="132"/>
        <end position="174"/>
    </location>
</feature>
<organism evidence="18 19">
    <name type="scientific">Helianthus annuus</name>
    <name type="common">Common sunflower</name>
    <dbReference type="NCBI Taxonomy" id="4232"/>
    <lineage>
        <taxon>Eukaryota</taxon>
        <taxon>Viridiplantae</taxon>
        <taxon>Streptophyta</taxon>
        <taxon>Embryophyta</taxon>
        <taxon>Tracheophyta</taxon>
        <taxon>Spermatophyta</taxon>
        <taxon>Magnoliopsida</taxon>
        <taxon>eudicotyledons</taxon>
        <taxon>Gunneridae</taxon>
        <taxon>Pentapetalae</taxon>
        <taxon>asterids</taxon>
        <taxon>campanulids</taxon>
        <taxon>Asterales</taxon>
        <taxon>Asteraceae</taxon>
        <taxon>Asteroideae</taxon>
        <taxon>Heliantheae alliance</taxon>
        <taxon>Heliantheae</taxon>
        <taxon>Helianthus</taxon>
    </lineage>
</organism>
<dbReference type="EMBL" id="CM007891">
    <property type="protein sequence ID" value="OTG33980.1"/>
    <property type="molecule type" value="Genomic_DNA"/>
</dbReference>
<comment type="subcellular location">
    <subcellularLocation>
        <location evidence="2">Membrane</location>
        <topology evidence="2">Single-pass membrane protein</topology>
    </subcellularLocation>
</comment>
<keyword evidence="12 15" id="KW-0472">Membrane</keyword>
<dbReference type="SMART" id="SM00184">
    <property type="entry name" value="RING"/>
    <property type="match status" value="1"/>
</dbReference>
<keyword evidence="9" id="KW-0833">Ubl conjugation pathway</keyword>
<dbReference type="PROSITE" id="PS50089">
    <property type="entry name" value="ZF_RING_2"/>
    <property type="match status" value="1"/>
</dbReference>
<keyword evidence="5" id="KW-0808">Transferase</keyword>
<evidence type="ECO:0000256" key="1">
    <source>
        <dbReference type="ARBA" id="ARBA00000900"/>
    </source>
</evidence>
<keyword evidence="8 14" id="KW-0863">Zinc-finger</keyword>
<evidence type="ECO:0000256" key="11">
    <source>
        <dbReference type="ARBA" id="ARBA00022989"/>
    </source>
</evidence>
<evidence type="ECO:0000256" key="7">
    <source>
        <dbReference type="ARBA" id="ARBA00022723"/>
    </source>
</evidence>
<evidence type="ECO:0000256" key="12">
    <source>
        <dbReference type="ARBA" id="ARBA00023136"/>
    </source>
</evidence>
<evidence type="ECO:0000256" key="15">
    <source>
        <dbReference type="SAM" id="Phobius"/>
    </source>
</evidence>
<reference evidence="17" key="3">
    <citation type="submission" date="2020-06" db="EMBL/GenBank/DDBJ databases">
        <title>Helianthus annuus Genome sequencing and assembly Release 2.</title>
        <authorList>
            <person name="Gouzy J."/>
            <person name="Langlade N."/>
            <person name="Munos S."/>
        </authorList>
    </citation>
    <scope>NUCLEOTIDE SEQUENCE</scope>
    <source>
        <tissue evidence="17">Leaves</tissue>
    </source>
</reference>
<dbReference type="Pfam" id="PF13639">
    <property type="entry name" value="zf-RING_2"/>
    <property type="match status" value="1"/>
</dbReference>
<evidence type="ECO:0000256" key="4">
    <source>
        <dbReference type="ARBA" id="ARBA00012483"/>
    </source>
</evidence>
<keyword evidence="10" id="KW-0862">Zinc</keyword>
<dbReference type="PANTHER" id="PTHR14155">
    <property type="entry name" value="RING FINGER DOMAIN-CONTAINING"/>
    <property type="match status" value="1"/>
</dbReference>
<dbReference type="Proteomes" id="UP000215914">
    <property type="component" value="Chromosome 2"/>
</dbReference>
<reference evidence="18" key="2">
    <citation type="submission" date="2017-02" db="EMBL/GenBank/DDBJ databases">
        <title>Sunflower complete genome.</title>
        <authorList>
            <person name="Langlade N."/>
            <person name="Munos S."/>
        </authorList>
    </citation>
    <scope>NUCLEOTIDE SEQUENCE [LARGE SCALE GENOMIC DNA]</scope>
    <source>
        <tissue evidence="18">Leaves</tissue>
    </source>
</reference>
<evidence type="ECO:0000313" key="17">
    <source>
        <dbReference type="EMBL" id="KAF5818589.1"/>
    </source>
</evidence>
<dbReference type="SUPFAM" id="SSF57850">
    <property type="entry name" value="RING/U-box"/>
    <property type="match status" value="1"/>
</dbReference>
<evidence type="ECO:0000256" key="10">
    <source>
        <dbReference type="ARBA" id="ARBA00022833"/>
    </source>
</evidence>
<evidence type="ECO:0000256" key="3">
    <source>
        <dbReference type="ARBA" id="ARBA00004906"/>
    </source>
</evidence>
<proteinExistence type="inferred from homology"/>
<evidence type="ECO:0000256" key="14">
    <source>
        <dbReference type="PROSITE-ProRule" id="PRU00175"/>
    </source>
</evidence>
<keyword evidence="11 15" id="KW-1133">Transmembrane helix</keyword>
<comment type="similarity">
    <text evidence="13">Belongs to the RING-type zinc finger family. ATL subfamily.</text>
</comment>
<dbReference type="Gene3D" id="3.30.40.10">
    <property type="entry name" value="Zinc/RING finger domain, C3HC4 (zinc finger)"/>
    <property type="match status" value="1"/>
</dbReference>
<evidence type="ECO:0000313" key="19">
    <source>
        <dbReference type="Proteomes" id="UP000215914"/>
    </source>
</evidence>
<dbReference type="PANTHER" id="PTHR14155:SF610">
    <property type="entry name" value="OS01G0755700 PROTEIN"/>
    <property type="match status" value="1"/>
</dbReference>
<evidence type="ECO:0000256" key="8">
    <source>
        <dbReference type="ARBA" id="ARBA00022771"/>
    </source>
</evidence>
<comment type="pathway">
    <text evidence="3">Protein modification; protein ubiquitination.</text>
</comment>
<dbReference type="InParanoid" id="A0A251VEH2"/>
<feature type="transmembrane region" description="Helical" evidence="15">
    <location>
        <begin position="50"/>
        <end position="71"/>
    </location>
</feature>
<evidence type="ECO:0000256" key="6">
    <source>
        <dbReference type="ARBA" id="ARBA00022692"/>
    </source>
</evidence>
<comment type="catalytic activity">
    <reaction evidence="1">
        <text>S-ubiquitinyl-[E2 ubiquitin-conjugating enzyme]-L-cysteine + [acceptor protein]-L-lysine = [E2 ubiquitin-conjugating enzyme]-L-cysteine + N(6)-ubiquitinyl-[acceptor protein]-L-lysine.</text>
        <dbReference type="EC" id="2.3.2.27"/>
    </reaction>
</comment>
<keyword evidence="6 15" id="KW-0812">Transmembrane</keyword>
<dbReference type="FunFam" id="3.30.40.10:FF:000187">
    <property type="entry name" value="E3 ubiquitin-protein ligase ATL6"/>
    <property type="match status" value="1"/>
</dbReference>
<name>A0A251VEH2_HELAN</name>
<dbReference type="Gramene" id="mRNA:HanXRQr2_Chr02g0067081">
    <property type="protein sequence ID" value="CDS:HanXRQr2_Chr02g0067081.1"/>
    <property type="gene ID" value="HanXRQr2_Chr02g0067081"/>
</dbReference>
<keyword evidence="7" id="KW-0479">Metal-binding</keyword>
<evidence type="ECO:0000256" key="9">
    <source>
        <dbReference type="ARBA" id="ARBA00022786"/>
    </source>
</evidence>
<protein>
    <recommendedName>
        <fullName evidence="4">RING-type E3 ubiquitin transferase</fullName>
        <ecNumber evidence="4">2.3.2.27</ecNumber>
    </recommendedName>
</protein>
<gene>
    <name evidence="18" type="ORF">HannXRQ_Chr02g0040631</name>
    <name evidence="17" type="ORF">HanXRQr2_Chr02g0067081</name>
</gene>
<evidence type="ECO:0000256" key="2">
    <source>
        <dbReference type="ARBA" id="ARBA00004167"/>
    </source>
</evidence>
<keyword evidence="19" id="KW-1185">Reference proteome</keyword>
<dbReference type="GO" id="GO:0016020">
    <property type="term" value="C:membrane"/>
    <property type="evidence" value="ECO:0007669"/>
    <property type="project" value="UniProtKB-SubCell"/>
</dbReference>